<evidence type="ECO:0000313" key="4">
    <source>
        <dbReference type="Proteomes" id="UP000245119"/>
    </source>
</evidence>
<gene>
    <name evidence="3" type="ORF">C0Q70_03605</name>
</gene>
<accession>A0A2T7PT80</accession>
<name>A0A2T7PT80_POMCA</name>
<dbReference type="Pfam" id="PF08376">
    <property type="entry name" value="NIT"/>
    <property type="match status" value="1"/>
</dbReference>
<dbReference type="AlphaFoldDB" id="A0A2T7PT80"/>
<organism evidence="3 4">
    <name type="scientific">Pomacea canaliculata</name>
    <name type="common">Golden apple snail</name>
    <dbReference type="NCBI Taxonomy" id="400727"/>
    <lineage>
        <taxon>Eukaryota</taxon>
        <taxon>Metazoa</taxon>
        <taxon>Spiralia</taxon>
        <taxon>Lophotrochozoa</taxon>
        <taxon>Mollusca</taxon>
        <taxon>Gastropoda</taxon>
        <taxon>Caenogastropoda</taxon>
        <taxon>Architaenioglossa</taxon>
        <taxon>Ampullarioidea</taxon>
        <taxon>Ampullariidae</taxon>
        <taxon>Pomacea</taxon>
    </lineage>
</organism>
<keyword evidence="4" id="KW-1185">Reference proteome</keyword>
<evidence type="ECO:0000259" key="2">
    <source>
        <dbReference type="Pfam" id="PF08376"/>
    </source>
</evidence>
<comment type="caution">
    <text evidence="3">The sequence shown here is derived from an EMBL/GenBank/DDBJ whole genome shotgun (WGS) entry which is preliminary data.</text>
</comment>
<evidence type="ECO:0000313" key="3">
    <source>
        <dbReference type="EMBL" id="PVD36619.1"/>
    </source>
</evidence>
<dbReference type="InterPro" id="IPR013587">
    <property type="entry name" value="Nitrate/nitrite_sensing"/>
</dbReference>
<feature type="domain" description="Nitrate/nitrite sensing protein" evidence="2">
    <location>
        <begin position="47"/>
        <end position="93"/>
    </location>
</feature>
<proteinExistence type="predicted"/>
<feature type="chain" id="PRO_5015754712" description="Nitrate/nitrite sensing protein domain-containing protein" evidence="1">
    <location>
        <begin position="17"/>
        <end position="102"/>
    </location>
</feature>
<reference evidence="3 4" key="1">
    <citation type="submission" date="2018-04" db="EMBL/GenBank/DDBJ databases">
        <title>The genome of golden apple snail Pomacea canaliculata provides insight into stress tolerance and invasive adaptation.</title>
        <authorList>
            <person name="Liu C."/>
            <person name="Liu B."/>
            <person name="Ren Y."/>
            <person name="Zhang Y."/>
            <person name="Wang H."/>
            <person name="Li S."/>
            <person name="Jiang F."/>
            <person name="Yin L."/>
            <person name="Zhang G."/>
            <person name="Qian W."/>
            <person name="Fan W."/>
        </authorList>
    </citation>
    <scope>NUCLEOTIDE SEQUENCE [LARGE SCALE GENOMIC DNA]</scope>
    <source>
        <strain evidence="3">SZHN2017</strain>
        <tissue evidence="3">Muscle</tissue>
    </source>
</reference>
<dbReference type="OrthoDB" id="1890790at2759"/>
<keyword evidence="1" id="KW-0732">Signal</keyword>
<dbReference type="EMBL" id="PZQS01000002">
    <property type="protein sequence ID" value="PVD36619.1"/>
    <property type="molecule type" value="Genomic_DNA"/>
</dbReference>
<protein>
    <recommendedName>
        <fullName evidence="2">Nitrate/nitrite sensing protein domain-containing protein</fullName>
    </recommendedName>
</protein>
<dbReference type="Proteomes" id="UP000245119">
    <property type="component" value="Linkage Group LG2"/>
</dbReference>
<sequence>MLTLTLLPTLALLIMSIVDVRDTAYKNVANTAIRDVVILSTEVGLFVHFLQRERGYTAMHASYNDQTTEKLVTDSFRETDAAMAQLNTWPGETQSTSLLESR</sequence>
<evidence type="ECO:0000256" key="1">
    <source>
        <dbReference type="SAM" id="SignalP"/>
    </source>
</evidence>
<feature type="signal peptide" evidence="1">
    <location>
        <begin position="1"/>
        <end position="16"/>
    </location>
</feature>